<dbReference type="GO" id="GO:0045332">
    <property type="term" value="P:phospholipid translocation"/>
    <property type="evidence" value="ECO:0007669"/>
    <property type="project" value="TreeGrafter"/>
</dbReference>
<evidence type="ECO:0000313" key="7">
    <source>
        <dbReference type="Proteomes" id="UP000235786"/>
    </source>
</evidence>
<dbReference type="InterPro" id="IPR006603">
    <property type="entry name" value="PQ-loop_rpt"/>
</dbReference>
<dbReference type="Proteomes" id="UP000235786">
    <property type="component" value="Unassembled WGS sequence"/>
</dbReference>
<feature type="transmembrane region" description="Helical" evidence="5">
    <location>
        <begin position="66"/>
        <end position="87"/>
    </location>
</feature>
<feature type="transmembrane region" description="Helical" evidence="5">
    <location>
        <begin position="6"/>
        <end position="25"/>
    </location>
</feature>
<reference evidence="6 7" key="1">
    <citation type="submission" date="2016-04" db="EMBL/GenBank/DDBJ databases">
        <title>A degradative enzymes factory behind the ericoid mycorrhizal symbiosis.</title>
        <authorList>
            <consortium name="DOE Joint Genome Institute"/>
            <person name="Martino E."/>
            <person name="Morin E."/>
            <person name="Grelet G."/>
            <person name="Kuo A."/>
            <person name="Kohler A."/>
            <person name="Daghino S."/>
            <person name="Barry K."/>
            <person name="Choi C."/>
            <person name="Cichocki N."/>
            <person name="Clum A."/>
            <person name="Copeland A."/>
            <person name="Hainaut M."/>
            <person name="Haridas S."/>
            <person name="Labutti K."/>
            <person name="Lindquist E."/>
            <person name="Lipzen A."/>
            <person name="Khouja H.-R."/>
            <person name="Murat C."/>
            <person name="Ohm R."/>
            <person name="Olson A."/>
            <person name="Spatafora J."/>
            <person name="Veneault-Fourrey C."/>
            <person name="Henrissat B."/>
            <person name="Grigoriev I."/>
            <person name="Martin F."/>
            <person name="Perotto S."/>
        </authorList>
    </citation>
    <scope>NUCLEOTIDE SEQUENCE [LARGE SCALE GENOMIC DNA]</scope>
    <source>
        <strain evidence="6 7">F</strain>
    </source>
</reference>
<dbReference type="SMART" id="SM00679">
    <property type="entry name" value="CTNS"/>
    <property type="match status" value="2"/>
</dbReference>
<dbReference type="Pfam" id="PF04193">
    <property type="entry name" value="PQ-loop"/>
    <property type="match status" value="2"/>
</dbReference>
<evidence type="ECO:0000256" key="2">
    <source>
        <dbReference type="ARBA" id="ARBA00022692"/>
    </source>
</evidence>
<dbReference type="FunFam" id="1.20.1280.290:FF:000005">
    <property type="entry name" value="PQ-loop repeat-containing protein 1"/>
    <property type="match status" value="1"/>
</dbReference>
<keyword evidence="2 5" id="KW-0812">Transmembrane</keyword>
<organism evidence="6 7">
    <name type="scientific">Hyaloscypha variabilis (strain UAMH 11265 / GT02V1 / F)</name>
    <name type="common">Meliniomyces variabilis</name>
    <dbReference type="NCBI Taxonomy" id="1149755"/>
    <lineage>
        <taxon>Eukaryota</taxon>
        <taxon>Fungi</taxon>
        <taxon>Dikarya</taxon>
        <taxon>Ascomycota</taxon>
        <taxon>Pezizomycotina</taxon>
        <taxon>Leotiomycetes</taxon>
        <taxon>Helotiales</taxon>
        <taxon>Hyaloscyphaceae</taxon>
        <taxon>Hyaloscypha</taxon>
        <taxon>Hyaloscypha variabilis</taxon>
    </lineage>
</organism>
<evidence type="ECO:0000313" key="6">
    <source>
        <dbReference type="EMBL" id="PMD37334.1"/>
    </source>
</evidence>
<sequence>MGLVSFITGFVAPIFIIVSPITSYADQIYSIHRTKSSAGFSLDIPLIMLVASILKIFYYPGARFDTALLIQAFIMITIQLVLLKVALDHRPSPSSKGGDLAVPFSGARDREFEIPRPYNFWQWRSHKPFWQFLLYLFISLIALELLMSPMPTLYSLYSASLGAIGLSIEATLPLPQILSNYKSRSCKGFRVSVIANWIAGDIMKMFWFFTATSEIPWAFKLCGIFQMCCDLFLGGQYFVYGDGEAGKVVKGHTQGLGMEMRMNGHARARTPAGEKDAYLGD</sequence>
<evidence type="ECO:0000256" key="3">
    <source>
        <dbReference type="ARBA" id="ARBA00022989"/>
    </source>
</evidence>
<dbReference type="InterPro" id="IPR052241">
    <property type="entry name" value="SLC66/Scramblase_ANY1"/>
</dbReference>
<evidence type="ECO:0008006" key="8">
    <source>
        <dbReference type="Google" id="ProtNLM"/>
    </source>
</evidence>
<dbReference type="Gene3D" id="1.20.1280.290">
    <property type="match status" value="2"/>
</dbReference>
<dbReference type="GO" id="GO:0042147">
    <property type="term" value="P:retrograde transport, endosome to Golgi"/>
    <property type="evidence" value="ECO:0007669"/>
    <property type="project" value="TreeGrafter"/>
</dbReference>
<feature type="transmembrane region" description="Helical" evidence="5">
    <location>
        <begin position="37"/>
        <end position="60"/>
    </location>
</feature>
<dbReference type="AlphaFoldDB" id="A0A2J6RFN8"/>
<evidence type="ECO:0000256" key="1">
    <source>
        <dbReference type="ARBA" id="ARBA00004141"/>
    </source>
</evidence>
<name>A0A2J6RFN8_HYAVF</name>
<dbReference type="GO" id="GO:0005802">
    <property type="term" value="C:trans-Golgi network"/>
    <property type="evidence" value="ECO:0007669"/>
    <property type="project" value="TreeGrafter"/>
</dbReference>
<dbReference type="PANTHER" id="PTHR14856">
    <property type="entry name" value="PQ-LOOP REPEAT-CONTAINING PROTEIN 1-LIKE PROTEIN"/>
    <property type="match status" value="1"/>
</dbReference>
<accession>A0A2J6RFN8</accession>
<evidence type="ECO:0000256" key="4">
    <source>
        <dbReference type="ARBA" id="ARBA00023136"/>
    </source>
</evidence>
<dbReference type="GO" id="GO:0005768">
    <property type="term" value="C:endosome"/>
    <property type="evidence" value="ECO:0007669"/>
    <property type="project" value="TreeGrafter"/>
</dbReference>
<dbReference type="EMBL" id="KZ613949">
    <property type="protein sequence ID" value="PMD37334.1"/>
    <property type="molecule type" value="Genomic_DNA"/>
</dbReference>
<comment type="subcellular location">
    <subcellularLocation>
        <location evidence="1">Membrane</location>
        <topology evidence="1">Multi-pass membrane protein</topology>
    </subcellularLocation>
</comment>
<feature type="transmembrane region" description="Helical" evidence="5">
    <location>
        <begin position="153"/>
        <end position="172"/>
    </location>
</feature>
<protein>
    <recommendedName>
        <fullName evidence="8">PQ loop repeat protein</fullName>
    </recommendedName>
</protein>
<dbReference type="STRING" id="1149755.A0A2J6RFN8"/>
<dbReference type="GO" id="GO:0016020">
    <property type="term" value="C:membrane"/>
    <property type="evidence" value="ECO:0007669"/>
    <property type="project" value="UniProtKB-SubCell"/>
</dbReference>
<keyword evidence="7" id="KW-1185">Reference proteome</keyword>
<keyword evidence="3 5" id="KW-1133">Transmembrane helix</keyword>
<dbReference type="OrthoDB" id="292213at2759"/>
<proteinExistence type="predicted"/>
<feature type="transmembrane region" description="Helical" evidence="5">
    <location>
        <begin position="129"/>
        <end position="147"/>
    </location>
</feature>
<dbReference type="GO" id="GO:0005829">
    <property type="term" value="C:cytosol"/>
    <property type="evidence" value="ECO:0007669"/>
    <property type="project" value="GOC"/>
</dbReference>
<evidence type="ECO:0000256" key="5">
    <source>
        <dbReference type="SAM" id="Phobius"/>
    </source>
</evidence>
<keyword evidence="4 5" id="KW-0472">Membrane</keyword>
<gene>
    <name evidence="6" type="ORF">L207DRAFT_432181</name>
</gene>
<dbReference type="PANTHER" id="PTHR14856:SF9">
    <property type="entry name" value="PQ-LOOP REPEAT-CONTAINING PROTEIN 1"/>
    <property type="match status" value="1"/>
</dbReference>